<reference evidence="1" key="1">
    <citation type="submission" date="2014-09" db="EMBL/GenBank/DDBJ databases">
        <authorList>
            <person name="Magalhaes I.L.F."/>
            <person name="Oliveira U."/>
            <person name="Santos F.R."/>
            <person name="Vidigal T.H.D.A."/>
            <person name="Brescovit A.D."/>
            <person name="Santos A.J."/>
        </authorList>
    </citation>
    <scope>NUCLEOTIDE SEQUENCE</scope>
    <source>
        <tissue evidence="1">Shoot tissue taken approximately 20 cm above the soil surface</tissue>
    </source>
</reference>
<dbReference type="EMBL" id="GBRH01272842">
    <property type="protein sequence ID" value="JAD25053.1"/>
    <property type="molecule type" value="Transcribed_RNA"/>
</dbReference>
<proteinExistence type="predicted"/>
<name>A0A0A8YGU2_ARUDO</name>
<accession>A0A0A8YGU2</accession>
<reference evidence="1" key="2">
    <citation type="journal article" date="2015" name="Data Brief">
        <title>Shoot transcriptome of the giant reed, Arundo donax.</title>
        <authorList>
            <person name="Barrero R.A."/>
            <person name="Guerrero F.D."/>
            <person name="Moolhuijzen P."/>
            <person name="Goolsby J.A."/>
            <person name="Tidwell J."/>
            <person name="Bellgard S.E."/>
            <person name="Bellgard M.I."/>
        </authorList>
    </citation>
    <scope>NUCLEOTIDE SEQUENCE</scope>
    <source>
        <tissue evidence="1">Shoot tissue taken approximately 20 cm above the soil surface</tissue>
    </source>
</reference>
<organism evidence="1">
    <name type="scientific">Arundo donax</name>
    <name type="common">Giant reed</name>
    <name type="synonym">Donax arundinaceus</name>
    <dbReference type="NCBI Taxonomy" id="35708"/>
    <lineage>
        <taxon>Eukaryota</taxon>
        <taxon>Viridiplantae</taxon>
        <taxon>Streptophyta</taxon>
        <taxon>Embryophyta</taxon>
        <taxon>Tracheophyta</taxon>
        <taxon>Spermatophyta</taxon>
        <taxon>Magnoliopsida</taxon>
        <taxon>Liliopsida</taxon>
        <taxon>Poales</taxon>
        <taxon>Poaceae</taxon>
        <taxon>PACMAD clade</taxon>
        <taxon>Arundinoideae</taxon>
        <taxon>Arundineae</taxon>
        <taxon>Arundo</taxon>
    </lineage>
</organism>
<protein>
    <submittedName>
        <fullName evidence="1">Uncharacterized protein</fullName>
    </submittedName>
</protein>
<dbReference type="AlphaFoldDB" id="A0A0A8YGU2"/>
<evidence type="ECO:0000313" key="1">
    <source>
        <dbReference type="EMBL" id="JAD25053.1"/>
    </source>
</evidence>
<sequence>MIILSQNSVSSIVLHFCGLLVFLSICPRALAAKGDPFSFAEMVLPIPCKSGGISTVPPPKAAFMSSQQSLLPKP</sequence>